<dbReference type="InterPro" id="IPR000897">
    <property type="entry name" value="SRP54_GTPase_dom"/>
</dbReference>
<evidence type="ECO:0000256" key="8">
    <source>
        <dbReference type="ARBA" id="ARBA00023135"/>
    </source>
</evidence>
<evidence type="ECO:0000256" key="12">
    <source>
        <dbReference type="ARBA" id="ARBA00048157"/>
    </source>
</evidence>
<dbReference type="PANTHER" id="PTHR11564:SF5">
    <property type="entry name" value="SIGNAL RECOGNITION PARTICLE SUBUNIT SRP54"/>
    <property type="match status" value="1"/>
</dbReference>
<dbReference type="HOGENOM" id="CLU_009301_6_1_1"/>
<dbReference type="GO" id="GO:0008312">
    <property type="term" value="F:7S RNA binding"/>
    <property type="evidence" value="ECO:0007669"/>
    <property type="project" value="EnsemblFungi"/>
</dbReference>
<dbReference type="AlphaFoldDB" id="S7WA81"/>
<evidence type="ECO:0000256" key="7">
    <source>
        <dbReference type="ARBA" id="ARBA00023134"/>
    </source>
</evidence>
<dbReference type="InterPro" id="IPR022941">
    <property type="entry name" value="SRP54"/>
</dbReference>
<name>S7WA81_SPRLO</name>
<dbReference type="PROSITE" id="PS00300">
    <property type="entry name" value="SRP54"/>
    <property type="match status" value="1"/>
</dbReference>
<evidence type="ECO:0000259" key="13">
    <source>
        <dbReference type="PROSITE" id="PS00300"/>
    </source>
</evidence>
<dbReference type="CDD" id="cd17875">
    <property type="entry name" value="SRP54_G"/>
    <property type="match status" value="1"/>
</dbReference>
<dbReference type="Gene3D" id="3.40.50.300">
    <property type="entry name" value="P-loop containing nucleotide triphosphate hydrolases"/>
    <property type="match status" value="1"/>
</dbReference>
<dbReference type="InterPro" id="IPR042101">
    <property type="entry name" value="SRP54_N_sf"/>
</dbReference>
<dbReference type="Pfam" id="PF02881">
    <property type="entry name" value="SRP54_N"/>
    <property type="match status" value="1"/>
</dbReference>
<dbReference type="SUPFAM" id="SSF47364">
    <property type="entry name" value="Domain of the SRP/SRP receptor G-proteins"/>
    <property type="match status" value="1"/>
</dbReference>
<dbReference type="InParanoid" id="S7WA81"/>
<evidence type="ECO:0000256" key="3">
    <source>
        <dbReference type="ARBA" id="ARBA00022490"/>
    </source>
</evidence>
<gene>
    <name evidence="14" type="ORF">SLOPH_1647</name>
</gene>
<keyword evidence="7" id="KW-0342">GTP-binding</keyword>
<feature type="domain" description="SRP54-type proteins GTP-binding" evidence="13">
    <location>
        <begin position="266"/>
        <end position="279"/>
    </location>
</feature>
<evidence type="ECO:0000256" key="6">
    <source>
        <dbReference type="ARBA" id="ARBA00022884"/>
    </source>
</evidence>
<keyword evidence="8" id="KW-0733">Signal recognition particle</keyword>
<keyword evidence="3" id="KW-0963">Cytoplasm</keyword>
<accession>S7WA81</accession>
<comment type="similarity">
    <text evidence="2">Belongs to the GTP-binding SRP family. SRP54 subfamily.</text>
</comment>
<evidence type="ECO:0000256" key="10">
    <source>
        <dbReference type="ARBA" id="ARBA00034905"/>
    </source>
</evidence>
<dbReference type="SUPFAM" id="SSF52540">
    <property type="entry name" value="P-loop containing nucleoside triphosphate hydrolases"/>
    <property type="match status" value="1"/>
</dbReference>
<keyword evidence="6" id="KW-0694">RNA-binding</keyword>
<dbReference type="GO" id="GO:0005786">
    <property type="term" value="C:signal recognition particle, endoplasmic reticulum targeting"/>
    <property type="evidence" value="ECO:0007669"/>
    <property type="project" value="UniProtKB-KW"/>
</dbReference>
<dbReference type="InterPro" id="IPR013822">
    <property type="entry name" value="Signal_recog_particl_SRP54_hlx"/>
</dbReference>
<dbReference type="GO" id="GO:0030942">
    <property type="term" value="F:endoplasmic reticulum signal peptide binding"/>
    <property type="evidence" value="ECO:0007669"/>
    <property type="project" value="TreeGrafter"/>
</dbReference>
<dbReference type="STRING" id="1358809.S7WA81"/>
<keyword evidence="4" id="KW-0547">Nucleotide-binding</keyword>
<evidence type="ECO:0000313" key="14">
    <source>
        <dbReference type="EMBL" id="EPR79766.1"/>
    </source>
</evidence>
<evidence type="ECO:0000256" key="11">
    <source>
        <dbReference type="ARBA" id="ARBA00035672"/>
    </source>
</evidence>
<dbReference type="Proteomes" id="UP000014978">
    <property type="component" value="Unassembled WGS sequence"/>
</dbReference>
<keyword evidence="9" id="KW-0687">Ribonucleoprotein</keyword>
<evidence type="ECO:0000256" key="2">
    <source>
        <dbReference type="ARBA" id="ARBA00005450"/>
    </source>
</evidence>
<dbReference type="FunFam" id="3.40.50.300:FF:000022">
    <property type="entry name" value="Signal recognition particle 54 kDa subunit"/>
    <property type="match status" value="1"/>
</dbReference>
<comment type="subcellular location">
    <subcellularLocation>
        <location evidence="1">Cytoplasm</location>
    </subcellularLocation>
</comment>
<comment type="caution">
    <text evidence="14">The sequence shown here is derived from an EMBL/GenBank/DDBJ whole genome shotgun (WGS) entry which is preliminary data.</text>
</comment>
<protein>
    <recommendedName>
        <fullName evidence="11">signal-recognition-particle GTPase</fullName>
        <ecNumber evidence="11">3.6.5.4</ecNumber>
    </recommendedName>
    <alternativeName>
        <fullName evidence="10">Signal recognition particle 54 kDa protein homolog</fullName>
    </alternativeName>
</protein>
<dbReference type="GO" id="GO:0005525">
    <property type="term" value="F:GTP binding"/>
    <property type="evidence" value="ECO:0007669"/>
    <property type="project" value="UniProtKB-KW"/>
</dbReference>
<dbReference type="Pfam" id="PF00448">
    <property type="entry name" value="SRP54"/>
    <property type="match status" value="1"/>
</dbReference>
<dbReference type="Pfam" id="PF02978">
    <property type="entry name" value="SRP_SPB"/>
    <property type="match status" value="1"/>
</dbReference>
<sequence length="469" mass="51806">MIYDLGKTIGDTLNGLLNVTITDNIIDETITSVCRELLQSNVSPIQVNYLRTQLNKKLKEEKILKGANKAKVVYNAVFDELVELIDPKIEAFTPKKNSTNVVVFVGLQGAGKTTNICKYANYYKKKGFKTGLVCADTSRAGAFDQLRQNAMKINVPFYGCEEKDPVKVASTGVEKFKEQKCELILVDTSGRHTQETDLFNEMKDIINAVSPNNIVFVMDAGIGQVAQTHAEGFKNAVNVGSIILTKLDGSNKAGGAISSVASTHCPIEFVGVGEGMEDLEKFDAKRFINKILGKGDLAGLMEKVSDLNIDEKEVIRKIEKGIYTIKDFNEQLHQIMALGPLGKIMEMLPGFGNLPIPDENMFKKMVIVFDSFTRKELESDGTCFKQQPTRMLRVAKGSGTTVKDVSTVLMQYQQMASIMKKIGSQPGLLNFMNKDPSKMSLTEKSKLKRQAGSMFSKDFMNSLQGYFGA</sequence>
<proteinExistence type="inferred from homology"/>
<dbReference type="PANTHER" id="PTHR11564">
    <property type="entry name" value="SIGNAL RECOGNITION PARTICLE 54K PROTEIN SRP54"/>
    <property type="match status" value="1"/>
</dbReference>
<dbReference type="SMART" id="SM00962">
    <property type="entry name" value="SRP54"/>
    <property type="match status" value="1"/>
</dbReference>
<dbReference type="EC" id="3.6.5.4" evidence="11"/>
<organism evidence="14 15">
    <name type="scientific">Spraguea lophii (strain 42_110)</name>
    <name type="common">Microsporidian parasite</name>
    <dbReference type="NCBI Taxonomy" id="1358809"/>
    <lineage>
        <taxon>Eukaryota</taxon>
        <taxon>Fungi</taxon>
        <taxon>Fungi incertae sedis</taxon>
        <taxon>Microsporidia</taxon>
        <taxon>Spragueidae</taxon>
        <taxon>Spraguea</taxon>
    </lineage>
</organism>
<keyword evidence="5" id="KW-0378">Hydrolase</keyword>
<evidence type="ECO:0000256" key="5">
    <source>
        <dbReference type="ARBA" id="ARBA00022801"/>
    </source>
</evidence>
<dbReference type="Gene3D" id="1.10.260.30">
    <property type="entry name" value="Signal recognition particle, SRP54 subunit, M-domain"/>
    <property type="match status" value="1"/>
</dbReference>
<evidence type="ECO:0000256" key="4">
    <source>
        <dbReference type="ARBA" id="ARBA00022741"/>
    </source>
</evidence>
<dbReference type="OrthoDB" id="10250817at2759"/>
<dbReference type="Gene3D" id="1.20.120.140">
    <property type="entry name" value="Signal recognition particle SRP54, nucleotide-binding domain"/>
    <property type="match status" value="1"/>
</dbReference>
<dbReference type="SUPFAM" id="SSF47446">
    <property type="entry name" value="Signal peptide-binding domain"/>
    <property type="match status" value="1"/>
</dbReference>
<evidence type="ECO:0000256" key="1">
    <source>
        <dbReference type="ARBA" id="ARBA00004496"/>
    </source>
</evidence>
<evidence type="ECO:0000313" key="15">
    <source>
        <dbReference type="Proteomes" id="UP000014978"/>
    </source>
</evidence>
<dbReference type="GO" id="GO:0003924">
    <property type="term" value="F:GTPase activity"/>
    <property type="evidence" value="ECO:0007669"/>
    <property type="project" value="EnsemblFungi"/>
</dbReference>
<dbReference type="FunCoup" id="S7WA81">
    <property type="interactions" value="206"/>
</dbReference>
<dbReference type="InterPro" id="IPR027417">
    <property type="entry name" value="P-loop_NTPase"/>
</dbReference>
<dbReference type="InterPro" id="IPR036225">
    <property type="entry name" value="SRP/SRP_N"/>
</dbReference>
<dbReference type="SMART" id="SM00963">
    <property type="entry name" value="SRP54_N"/>
    <property type="match status" value="1"/>
</dbReference>
<dbReference type="EMBL" id="ATCN01000121">
    <property type="protein sequence ID" value="EPR79766.1"/>
    <property type="molecule type" value="Genomic_DNA"/>
</dbReference>
<dbReference type="GO" id="GO:0006616">
    <property type="term" value="P:SRP-dependent cotranslational protein targeting to membrane, translocation"/>
    <property type="evidence" value="ECO:0007669"/>
    <property type="project" value="TreeGrafter"/>
</dbReference>
<reference evidence="15" key="1">
    <citation type="journal article" date="2013" name="PLoS Genet.">
        <title>The genome of Spraguea lophii and the basis of host-microsporidian interactions.</title>
        <authorList>
            <person name="Campbell S.E."/>
            <person name="Williams T.A."/>
            <person name="Yousuf A."/>
            <person name="Soanes D.M."/>
            <person name="Paszkiewicz K.H."/>
            <person name="Williams B.A.P."/>
        </authorList>
    </citation>
    <scope>NUCLEOTIDE SEQUENCE [LARGE SCALE GENOMIC DNA]</scope>
    <source>
        <strain evidence="15">42_110</strain>
    </source>
</reference>
<keyword evidence="15" id="KW-1185">Reference proteome</keyword>
<evidence type="ECO:0000256" key="9">
    <source>
        <dbReference type="ARBA" id="ARBA00023274"/>
    </source>
</evidence>
<dbReference type="InterPro" id="IPR036891">
    <property type="entry name" value="Signal_recog_part_SRP54_M_sf"/>
</dbReference>
<dbReference type="GO" id="GO:0005829">
    <property type="term" value="C:cytosol"/>
    <property type="evidence" value="ECO:0007669"/>
    <property type="project" value="TreeGrafter"/>
</dbReference>
<comment type="catalytic activity">
    <reaction evidence="12">
        <text>GTP + H2O = GDP + phosphate + H(+)</text>
        <dbReference type="Rhea" id="RHEA:19669"/>
        <dbReference type="ChEBI" id="CHEBI:15377"/>
        <dbReference type="ChEBI" id="CHEBI:15378"/>
        <dbReference type="ChEBI" id="CHEBI:37565"/>
        <dbReference type="ChEBI" id="CHEBI:43474"/>
        <dbReference type="ChEBI" id="CHEBI:58189"/>
        <dbReference type="EC" id="3.6.5.4"/>
    </reaction>
    <physiologicalReaction direction="left-to-right" evidence="12">
        <dbReference type="Rhea" id="RHEA:19670"/>
    </physiologicalReaction>
</comment>
<dbReference type="InterPro" id="IPR004125">
    <property type="entry name" value="Signal_recog_particle_SRP54_M"/>
</dbReference>
<dbReference type="VEuPathDB" id="MicrosporidiaDB:SLOPH_1647"/>
<dbReference type="OMA" id="MTIFVMD"/>